<dbReference type="InterPro" id="IPR018846">
    <property type="entry name" value="Beta-prop_RSE1/DDB1/CPSF1_1st"/>
</dbReference>
<evidence type="ECO:0000259" key="3">
    <source>
        <dbReference type="Pfam" id="PF03178"/>
    </source>
</evidence>
<dbReference type="Pfam" id="PF23726">
    <property type="entry name" value="Beta-prop_RSE1_2nd"/>
    <property type="match status" value="1"/>
</dbReference>
<dbReference type="Gene3D" id="2.130.10.10">
    <property type="entry name" value="YVTN repeat-like/Quinoprotein amine dehydrogenase"/>
    <property type="match status" value="3"/>
</dbReference>
<proteinExistence type="predicted"/>
<feature type="domain" description="RSE1/DDB1/CPSF1 first beta-propeller" evidence="4">
    <location>
        <begin position="17"/>
        <end position="349"/>
    </location>
</feature>
<dbReference type="Proteomes" id="UP001470230">
    <property type="component" value="Unassembled WGS sequence"/>
</dbReference>
<dbReference type="Pfam" id="PF10433">
    <property type="entry name" value="Beta-prop_RSE1_1st"/>
    <property type="match status" value="1"/>
</dbReference>
<keyword evidence="7" id="KW-1185">Reference proteome</keyword>
<evidence type="ECO:0000313" key="6">
    <source>
        <dbReference type="EMBL" id="KAK8900604.1"/>
    </source>
</evidence>
<evidence type="ECO:0000259" key="4">
    <source>
        <dbReference type="Pfam" id="PF10433"/>
    </source>
</evidence>
<dbReference type="InterPro" id="IPR015943">
    <property type="entry name" value="WD40/YVTN_repeat-like_dom_sf"/>
</dbReference>
<feature type="domain" description="RSE1/DDB1/CPSF1 second beta-propeller" evidence="5">
    <location>
        <begin position="478"/>
        <end position="802"/>
    </location>
</feature>
<feature type="domain" description="RSE1/DDB1/CPSF1 C-terminal" evidence="3">
    <location>
        <begin position="916"/>
        <end position="1235"/>
    </location>
</feature>
<dbReference type="InterPro" id="IPR058543">
    <property type="entry name" value="Beta-prop_RSE1/DDB1/CPSF1_2nd"/>
</dbReference>
<evidence type="ECO:0000256" key="2">
    <source>
        <dbReference type="ARBA" id="ARBA00023242"/>
    </source>
</evidence>
<evidence type="ECO:0000313" key="7">
    <source>
        <dbReference type="Proteomes" id="UP001470230"/>
    </source>
</evidence>
<organism evidence="6 7">
    <name type="scientific">Tritrichomonas musculus</name>
    <dbReference type="NCBI Taxonomy" id="1915356"/>
    <lineage>
        <taxon>Eukaryota</taxon>
        <taxon>Metamonada</taxon>
        <taxon>Parabasalia</taxon>
        <taxon>Tritrichomonadida</taxon>
        <taxon>Tritrichomonadidae</taxon>
        <taxon>Tritrichomonas</taxon>
    </lineage>
</organism>
<dbReference type="InterPro" id="IPR050358">
    <property type="entry name" value="RSE1/DDB1/CFT1"/>
</dbReference>
<evidence type="ECO:0000259" key="5">
    <source>
        <dbReference type="Pfam" id="PF23726"/>
    </source>
</evidence>
<dbReference type="PANTHER" id="PTHR10644">
    <property type="entry name" value="DNA REPAIR/RNA PROCESSING CPSF FAMILY"/>
    <property type="match status" value="1"/>
</dbReference>
<protein>
    <submittedName>
        <fullName evidence="6">mRNA cleavage and polyadenylation factor subunit</fullName>
    </submittedName>
</protein>
<reference evidence="6 7" key="1">
    <citation type="submission" date="2024-04" db="EMBL/GenBank/DDBJ databases">
        <title>Tritrichomonas musculus Genome.</title>
        <authorList>
            <person name="Alves-Ferreira E."/>
            <person name="Grigg M."/>
            <person name="Lorenzi H."/>
            <person name="Galac M."/>
        </authorList>
    </citation>
    <scope>NUCLEOTIDE SEQUENCE [LARGE SCALE GENOMIC DNA]</scope>
    <source>
        <strain evidence="6 7">EAF2021</strain>
    </source>
</reference>
<gene>
    <name evidence="6" type="ORF">M9Y10_002933</name>
</gene>
<keyword evidence="2" id="KW-0539">Nucleus</keyword>
<accession>A0ABR2LBB2</accession>
<comment type="caution">
    <text evidence="6">The sequence shown here is derived from an EMBL/GenBank/DDBJ whole genome shotgun (WGS) entry which is preliminary data.</text>
</comment>
<sequence>MDLSYRTLCDSPAPTTAVLCNLPFSKAPCIATASETKLQIYTFRDQKLILIWEKNYWAKIIAIFAHHEKKYDCLILVCDVSKVVVLQPVGDVDLQETEFHQFDPEEMESTCIRHPTKAVMDPNGTCIALLIGISTIYFLTLSQPEGFDLSKRPIVKTGQHSKWETINGAVLFNLVKDYKPPIFRVRDIKFLEGYKCPTLAILHEPIPTWSVRLPLQKSTIAISITSPLLIERKTSLVHDQSISWTSRPLPHNAITVIPVWIPHGGFLVLCKNSIIYMTHTSGLAYGLNALARIDDECPFELCDQSVEPHEIFSPAYAIMDATHVLITVDEHHPAILTLHTNGIDVTGLSLFVNNEIEFHPSLFLKYFDNLYFGGSVIEDSILFELSFETEEQQSSFIDTVQLSESQLQLYEMLYDSPPINASRQLTTSLTMNIISKIYQLGTVTCATPFINIYEMALIQGQEDAISMALGCGLKNSGCLQFFRLSLTPKIRHELSISDVISVFASNKFDFILFATQTSTMLYQVYPDFRDDTKNYDEIISASEPTIVGKDFIGAFLQITPTGARLINESQILATWKVPPGKEIKQAIIYNAYAAVVVDQTVYFCDGNDCEVDENHLTNLSFNPITLPKNETTNKPPPISKIAMYGDFLFMLQINSTLLIYSVVSQNIVLAIDQFRYFHDVYYRNIESTTSWIQTINVLDMNIIDIGTMQILTLILKEGNVILYQIAYNEETNDFAFRRIKTRRFTYSSHPNKHGSIVQFYDINGFTGGFICGERPMFLLGESGYPRLIPAPEGLFFTQFKNDFFYGGSKTVKLANFENLLQSEIKTHIIDGCPIQRKMLYQTPRCMAYADPWKALVFFASRPIPFSHENEPDIDAEAHLVPHYQRPPTPARELPEDNYPIAYEEQYTLFVASANGIKEEMELDRHEVGYCVSFLHLSENYQIPKPTLSEFLAIGTGYMCHEERMVRGRMAIYKGILVQSEQQDENEIKLQELYDSTKDQVLQAPVTNICEVDGYIAAFIGTQLQMIMFINQKAIKVASFLNGHFFSNQLLSMKNYLFYVDAYKGFQMIRWRKYGNKLITVAKDFQTFCPLSASLITHNETFGGAVYDCAGNVQLFEIDEYAIPVDAFIIRSVFHIGCRAISAGMFPMMLKNESGANEISGYFGWFVGDKGTIGVFSPIKNDNERRKFCIIQNSYEKTLTGFSHQEYRWGKFPLLKNAELISQSPRLVVDMDLILDLLESHPETQRNCTKMFSRSVSEMLASVAEMYSVSSIFE</sequence>
<comment type="subcellular location">
    <subcellularLocation>
        <location evidence="1">Nucleus</location>
    </subcellularLocation>
</comment>
<name>A0ABR2LBB2_9EUKA</name>
<evidence type="ECO:0000256" key="1">
    <source>
        <dbReference type="ARBA" id="ARBA00004123"/>
    </source>
</evidence>
<dbReference type="InterPro" id="IPR004871">
    <property type="entry name" value="RSE1/DDB1/CPSF1_C"/>
</dbReference>
<dbReference type="EMBL" id="JAPFFF010000001">
    <property type="protein sequence ID" value="KAK8900604.1"/>
    <property type="molecule type" value="Genomic_DNA"/>
</dbReference>
<dbReference type="Pfam" id="PF03178">
    <property type="entry name" value="CPSF_A"/>
    <property type="match status" value="1"/>
</dbReference>